<evidence type="ECO:0008006" key="4">
    <source>
        <dbReference type="Google" id="ProtNLM"/>
    </source>
</evidence>
<evidence type="ECO:0000313" key="2">
    <source>
        <dbReference type="EMBL" id="NKE38286.1"/>
    </source>
</evidence>
<evidence type="ECO:0000313" key="3">
    <source>
        <dbReference type="Proteomes" id="UP000584587"/>
    </source>
</evidence>
<proteinExistence type="predicted"/>
<dbReference type="PROSITE" id="PS51257">
    <property type="entry name" value="PROKAR_LIPOPROTEIN"/>
    <property type="match status" value="1"/>
</dbReference>
<accession>A0A846U0C0</accession>
<dbReference type="Proteomes" id="UP000584587">
    <property type="component" value="Unassembled WGS sequence"/>
</dbReference>
<protein>
    <recommendedName>
        <fullName evidence="4">Lipoprotein</fullName>
    </recommendedName>
</protein>
<feature type="chain" id="PRO_5032346086" description="Lipoprotein" evidence="1">
    <location>
        <begin position="24"/>
        <end position="405"/>
    </location>
</feature>
<dbReference type="EMBL" id="JAAVVK010000001">
    <property type="protein sequence ID" value="NKE38286.1"/>
    <property type="molecule type" value="Genomic_DNA"/>
</dbReference>
<organism evidence="2 3">
    <name type="scientific">Spiroplasma platyhelix PALS-1</name>
    <dbReference type="NCBI Taxonomy" id="1276218"/>
    <lineage>
        <taxon>Bacteria</taxon>
        <taxon>Bacillati</taxon>
        <taxon>Mycoplasmatota</taxon>
        <taxon>Mollicutes</taxon>
        <taxon>Entomoplasmatales</taxon>
        <taxon>Spiroplasmataceae</taxon>
        <taxon>Spiroplasma</taxon>
    </lineage>
</organism>
<keyword evidence="3" id="KW-1185">Reference proteome</keyword>
<evidence type="ECO:0000256" key="1">
    <source>
        <dbReference type="SAM" id="SignalP"/>
    </source>
</evidence>
<feature type="signal peptide" evidence="1">
    <location>
        <begin position="1"/>
        <end position="23"/>
    </location>
</feature>
<keyword evidence="1" id="KW-0732">Signal</keyword>
<comment type="caution">
    <text evidence="2">The sequence shown here is derived from an EMBL/GenBank/DDBJ whole genome shotgun (WGS) entry which is preliminary data.</text>
</comment>
<name>A0A846U0C0_9MOLU</name>
<gene>
    <name evidence="2" type="ORF">HER12_00750</name>
</gene>
<dbReference type="AlphaFoldDB" id="A0A846U0C0"/>
<reference evidence="2 3" key="1">
    <citation type="submission" date="2020-04" db="EMBL/GenBank/DDBJ databases">
        <title>Complete genome sequence of Spiroplasma platyhelix ATCC 51748, an insect isolate.</title>
        <authorList>
            <person name="Green E.A."/>
            <person name="Klassen J.L."/>
        </authorList>
    </citation>
    <scope>NUCLEOTIDE SEQUENCE [LARGE SCALE GENOMIC DNA]</scope>
    <source>
        <strain evidence="2 3">PALS-1</strain>
    </source>
</reference>
<dbReference type="RefSeq" id="WP_168104760.1">
    <property type="nucleotide sequence ID" value="NZ_CP051215.1"/>
</dbReference>
<sequence length="405" mass="44880">MKKLLKYLLVPVFASSTTLTVVACGTSEPVWNQDILSSAVGQMQDHTFNMSQDLLLAQIPATGTLYNTLTNPVKNRINNYYSSLVSSSNINWGYPDVAVSVTAEENNSPFQRKYGENVESRINLDAHLTYKGLQAKTTIVVKISNDKTSPKQKIDAIGSTLTTYLATNPVFNFKTLFKDGLMSDDASANKLYFEGPLRTALFIDTTETDPVPFIDVAGVDIAVELPSSPTKIYDLTGVETINEKKVITGSVQHLDLILYDQRGNSAILNDKTLKVAQNINDASNHITTMLTQGESVLQFKQATLPTESQTLEEYYTVDATLKGKVQQKFFDIISLFYPASKINGSETWSAERVSFPNESSTPFIKKNPTDTQGYFFISVKFEFHVDSNTVIDSTVYDIKLNLSQA</sequence>